<keyword evidence="1" id="KW-0472">Membrane</keyword>
<proteinExistence type="predicted"/>
<gene>
    <name evidence="2" type="ORF">GL286_16735</name>
</gene>
<keyword evidence="3" id="KW-1185">Reference proteome</keyword>
<evidence type="ECO:0000313" key="3">
    <source>
        <dbReference type="Proteomes" id="UP000478183"/>
    </source>
</evidence>
<reference evidence="2 3" key="1">
    <citation type="submission" date="2019-11" db="EMBL/GenBank/DDBJ databases">
        <authorList>
            <person name="Dong K."/>
        </authorList>
    </citation>
    <scope>NUCLEOTIDE SEQUENCE [LARGE SCALE GENOMIC DNA]</scope>
    <source>
        <strain evidence="2 3">NBRC 111993</strain>
    </source>
</reference>
<dbReference type="RefSeq" id="WP_155096768.1">
    <property type="nucleotide sequence ID" value="NZ_WMIE01000014.1"/>
</dbReference>
<keyword evidence="1" id="KW-0812">Transmembrane</keyword>
<dbReference type="Proteomes" id="UP000478183">
    <property type="component" value="Unassembled WGS sequence"/>
</dbReference>
<name>A0A6L6JCY4_9RHOB</name>
<feature type="transmembrane region" description="Helical" evidence="1">
    <location>
        <begin position="34"/>
        <end position="53"/>
    </location>
</feature>
<organism evidence="2 3">
    <name type="scientific">Paracoccus aestuariivivens</name>
    <dbReference type="NCBI Taxonomy" id="1820333"/>
    <lineage>
        <taxon>Bacteria</taxon>
        <taxon>Pseudomonadati</taxon>
        <taxon>Pseudomonadota</taxon>
        <taxon>Alphaproteobacteria</taxon>
        <taxon>Rhodobacterales</taxon>
        <taxon>Paracoccaceae</taxon>
        <taxon>Paracoccus</taxon>
    </lineage>
</organism>
<evidence type="ECO:0000256" key="1">
    <source>
        <dbReference type="SAM" id="Phobius"/>
    </source>
</evidence>
<keyword evidence="1" id="KW-1133">Transmembrane helix</keyword>
<protein>
    <submittedName>
        <fullName evidence="2">DUF1345 domain-containing protein</fullName>
    </submittedName>
</protein>
<feature type="transmembrane region" description="Helical" evidence="1">
    <location>
        <begin position="9"/>
        <end position="28"/>
    </location>
</feature>
<dbReference type="EMBL" id="WMIE01000014">
    <property type="protein sequence ID" value="MTH79366.1"/>
    <property type="molecule type" value="Genomic_DNA"/>
</dbReference>
<dbReference type="Pfam" id="PF07077">
    <property type="entry name" value="DUF1345"/>
    <property type="match status" value="1"/>
</dbReference>
<accession>A0A6L6JCY4</accession>
<evidence type="ECO:0000313" key="2">
    <source>
        <dbReference type="EMBL" id="MTH79366.1"/>
    </source>
</evidence>
<sequence length="221" mass="24556">MLADLRRHIRFLLSFTVGLVAGLLPWWLDMVTRLLLFSVTFSLCYLVLTGLLMRRLTTDMLRAHADLDDEGMRLIVPLAMGSVAINLWAILQTTSSLASADPAAVSGGFAWTFQFALALASVPLAWTMIHTVMAFHYAHLWYARQPDGHETRCLAFPGLPDRGEAGIWDFLYYSFVLGMTAQTADISTLGTQVRRITLLHSVFSFVHNTVLLALVVSAIAR</sequence>
<feature type="transmembrane region" description="Helical" evidence="1">
    <location>
        <begin position="111"/>
        <end position="135"/>
    </location>
</feature>
<feature type="transmembrane region" description="Helical" evidence="1">
    <location>
        <begin position="198"/>
        <end position="220"/>
    </location>
</feature>
<comment type="caution">
    <text evidence="2">The sequence shown here is derived from an EMBL/GenBank/DDBJ whole genome shotgun (WGS) entry which is preliminary data.</text>
</comment>
<feature type="transmembrane region" description="Helical" evidence="1">
    <location>
        <begin position="74"/>
        <end position="91"/>
    </location>
</feature>
<dbReference type="InterPro" id="IPR009781">
    <property type="entry name" value="DUF1345"/>
</dbReference>
<dbReference type="OrthoDB" id="64737at2"/>
<dbReference type="AlphaFoldDB" id="A0A6L6JCY4"/>